<dbReference type="GO" id="GO:0003677">
    <property type="term" value="F:DNA binding"/>
    <property type="evidence" value="ECO:0007669"/>
    <property type="project" value="UniProtKB-KW"/>
</dbReference>
<evidence type="ECO:0000256" key="1">
    <source>
        <dbReference type="ARBA" id="ARBA00023125"/>
    </source>
</evidence>
<organism evidence="2 3">
    <name type="scientific">Candidatus Falkowbacteria bacterium GW2011_GWA2_41_14</name>
    <dbReference type="NCBI Taxonomy" id="1618635"/>
    <lineage>
        <taxon>Bacteria</taxon>
        <taxon>Candidatus Falkowiibacteriota</taxon>
    </lineage>
</organism>
<dbReference type="Pfam" id="PF02082">
    <property type="entry name" value="Rrf2"/>
    <property type="match status" value="1"/>
</dbReference>
<dbReference type="GO" id="GO:0003700">
    <property type="term" value="F:DNA-binding transcription factor activity"/>
    <property type="evidence" value="ECO:0007669"/>
    <property type="project" value="TreeGrafter"/>
</dbReference>
<accession>A0A0G0XUY5</accession>
<dbReference type="PROSITE" id="PS51197">
    <property type="entry name" value="HTH_RRF2_2"/>
    <property type="match status" value="1"/>
</dbReference>
<dbReference type="InterPro" id="IPR030489">
    <property type="entry name" value="TR_Rrf2-type_CS"/>
</dbReference>
<dbReference type="AlphaFoldDB" id="A0A0G0XUY5"/>
<evidence type="ECO:0000313" key="3">
    <source>
        <dbReference type="Proteomes" id="UP000034190"/>
    </source>
</evidence>
<dbReference type="PANTHER" id="PTHR33221">
    <property type="entry name" value="WINGED HELIX-TURN-HELIX TRANSCRIPTIONAL REGULATOR, RRF2 FAMILY"/>
    <property type="match status" value="1"/>
</dbReference>
<protein>
    <submittedName>
        <fullName evidence="2">Rrf2 family protein</fullName>
    </submittedName>
</protein>
<dbReference type="InterPro" id="IPR036388">
    <property type="entry name" value="WH-like_DNA-bd_sf"/>
</dbReference>
<name>A0A0G0XUY5_9BACT</name>
<keyword evidence="1" id="KW-0238">DNA-binding</keyword>
<dbReference type="InterPro" id="IPR000944">
    <property type="entry name" value="Tscrpt_reg_Rrf2"/>
</dbReference>
<dbReference type="PROSITE" id="PS01332">
    <property type="entry name" value="HTH_RRF2_1"/>
    <property type="match status" value="1"/>
</dbReference>
<dbReference type="GO" id="GO:0005829">
    <property type="term" value="C:cytosol"/>
    <property type="evidence" value="ECO:0007669"/>
    <property type="project" value="TreeGrafter"/>
</dbReference>
<dbReference type="SUPFAM" id="SSF46785">
    <property type="entry name" value="Winged helix' DNA-binding domain"/>
    <property type="match status" value="1"/>
</dbReference>
<reference evidence="2 3" key="1">
    <citation type="journal article" date="2015" name="Nature">
        <title>rRNA introns, odd ribosomes, and small enigmatic genomes across a large radiation of phyla.</title>
        <authorList>
            <person name="Brown C.T."/>
            <person name="Hug L.A."/>
            <person name="Thomas B.C."/>
            <person name="Sharon I."/>
            <person name="Castelle C.J."/>
            <person name="Singh A."/>
            <person name="Wilkins M.J."/>
            <person name="Williams K.H."/>
            <person name="Banfield J.F."/>
        </authorList>
    </citation>
    <scope>NUCLEOTIDE SEQUENCE [LARGE SCALE GENOMIC DNA]</scope>
</reference>
<sequence length="133" mass="14826">MIFSTRSTYGLRAMINLAKHAKLGSLALGAIAKEEKISLKYLERLFSNLKKASLVKAVKGASGGYALARKAKQINIYDIIKALEGEFNPFHCTGKKEKIYCNRLCKCEVTYVLSRVEQAISRSLKDIKLAQLL</sequence>
<comment type="caution">
    <text evidence="2">The sequence shown here is derived from an EMBL/GenBank/DDBJ whole genome shotgun (WGS) entry which is preliminary data.</text>
</comment>
<dbReference type="PANTHER" id="PTHR33221:SF5">
    <property type="entry name" value="HTH-TYPE TRANSCRIPTIONAL REGULATOR ISCR"/>
    <property type="match status" value="1"/>
</dbReference>
<dbReference type="NCBIfam" id="TIGR00738">
    <property type="entry name" value="rrf2_super"/>
    <property type="match status" value="1"/>
</dbReference>
<dbReference type="Proteomes" id="UP000034190">
    <property type="component" value="Unassembled WGS sequence"/>
</dbReference>
<dbReference type="InterPro" id="IPR036390">
    <property type="entry name" value="WH_DNA-bd_sf"/>
</dbReference>
<proteinExistence type="predicted"/>
<dbReference type="EMBL" id="LCAP01000002">
    <property type="protein sequence ID" value="KKR91712.1"/>
    <property type="molecule type" value="Genomic_DNA"/>
</dbReference>
<gene>
    <name evidence="2" type="ORF">UU43_C0002G0021</name>
</gene>
<evidence type="ECO:0000313" key="2">
    <source>
        <dbReference type="EMBL" id="KKR91712.1"/>
    </source>
</evidence>
<dbReference type="Gene3D" id="1.10.10.10">
    <property type="entry name" value="Winged helix-like DNA-binding domain superfamily/Winged helix DNA-binding domain"/>
    <property type="match status" value="1"/>
</dbReference>